<dbReference type="EMBL" id="CP093547">
    <property type="protein sequence ID" value="UNP29260.1"/>
    <property type="molecule type" value="Genomic_DNA"/>
</dbReference>
<proteinExistence type="predicted"/>
<organism evidence="1 2">
    <name type="scientific">Lysobacter gummosus</name>
    <dbReference type="NCBI Taxonomy" id="262324"/>
    <lineage>
        <taxon>Bacteria</taxon>
        <taxon>Pseudomonadati</taxon>
        <taxon>Pseudomonadota</taxon>
        <taxon>Gammaproteobacteria</taxon>
        <taxon>Lysobacterales</taxon>
        <taxon>Lysobacteraceae</taxon>
        <taxon>Lysobacter</taxon>
    </lineage>
</organism>
<reference evidence="1 2" key="1">
    <citation type="submission" date="2022-03" db="EMBL/GenBank/DDBJ databases">
        <title>Complete genome sequence of Lysobacter capsici VKM B-2533 and Lysobacter gummosus 10.1.1, promising sources of lytic agents.</title>
        <authorList>
            <person name="Tarlachkov S.V."/>
            <person name="Kudryakova I.V."/>
            <person name="Afoshin A.S."/>
            <person name="Leontyevskaya E.A."/>
            <person name="Leontyevskaya N.V."/>
        </authorList>
    </citation>
    <scope>NUCLEOTIDE SEQUENCE [LARGE SCALE GENOMIC DNA]</scope>
    <source>
        <strain evidence="1 2">10.1.1</strain>
    </source>
</reference>
<gene>
    <name evidence="1" type="ORF">MOV92_22785</name>
</gene>
<dbReference type="Proteomes" id="UP000829194">
    <property type="component" value="Chromosome"/>
</dbReference>
<keyword evidence="2" id="KW-1185">Reference proteome</keyword>
<name>A0ABY3XBC1_9GAMM</name>
<sequence>MGAIDRDELIRDLRSCASRLDFLTNHARARLLADNEFETLSTRLSVALGMVLAHHSEGYRSQPIQPEVLRDLLDGCDAELSSWERHILARHNKARRKPAGEPTPVEHAFRGVMAMIDRYLDGMDPAEPAHALARAIERVERLMSCYPRDDEFQHGLAHAVSGLEQAKAAAEFQEA</sequence>
<evidence type="ECO:0000313" key="1">
    <source>
        <dbReference type="EMBL" id="UNP29260.1"/>
    </source>
</evidence>
<protein>
    <submittedName>
        <fullName evidence="1">Uncharacterized protein</fullName>
    </submittedName>
</protein>
<dbReference type="RefSeq" id="WP_057944749.1">
    <property type="nucleotide sequence ID" value="NZ_CP011131.1"/>
</dbReference>
<accession>A0ABY3XBC1</accession>
<evidence type="ECO:0000313" key="2">
    <source>
        <dbReference type="Proteomes" id="UP000829194"/>
    </source>
</evidence>